<keyword evidence="4" id="KW-1185">Reference proteome</keyword>
<dbReference type="Pfam" id="PF02911">
    <property type="entry name" value="Formyl_trans_C"/>
    <property type="match status" value="1"/>
</dbReference>
<feature type="domain" description="Formyl transferase N-terminal" evidence="1">
    <location>
        <begin position="59"/>
        <end position="163"/>
    </location>
</feature>
<accession>A0A2T3HHD0</accession>
<dbReference type="InterPro" id="IPR002376">
    <property type="entry name" value="Formyl_transf_N"/>
</dbReference>
<reference evidence="3 4" key="1">
    <citation type="submission" date="2018-03" db="EMBL/GenBank/DDBJ databases">
        <authorList>
            <person name="Keele B.F."/>
        </authorList>
    </citation>
    <scope>NUCLEOTIDE SEQUENCE [LARGE SCALE GENOMIC DNA]</scope>
    <source>
        <strain evidence="3 4">YL28-9</strain>
    </source>
</reference>
<dbReference type="Gene3D" id="3.40.50.12230">
    <property type="match status" value="1"/>
</dbReference>
<dbReference type="Pfam" id="PF00551">
    <property type="entry name" value="Formyl_trans_N"/>
    <property type="match status" value="1"/>
</dbReference>
<sequence>MKVILLSSHVCGIPVLHQLCAAGVLTGVASIDETTPYNLPLEQAADALRVPFRRMARPDFAVELAGWISASGADLVLVFGFRWKIPAALAGIPRFGFINIHFSLLPAFRGPDPLFWQLRSGGLGSGITLHQVDESFDTGPILLQKELAIIPGETRGMCSARFAIETVPLVNELLKALDAGTVAARVQDGQSGSTQRRVQETDLAINWEEHAATDIINLVNAANPDYQGAVTVLKGQEIRILEVTPATAAGQAKHLPGTIVLSHPDQGVFVACLEGSYLRINIIATRDGVISGFKLAAMGIMPGERLSTLRTAQFGDHAKNQPNIKL</sequence>
<evidence type="ECO:0000313" key="3">
    <source>
        <dbReference type="EMBL" id="PST81840.1"/>
    </source>
</evidence>
<gene>
    <name evidence="3" type="ORF">C7T94_18410</name>
</gene>
<feature type="domain" description="Formyl transferase C-terminal" evidence="2">
    <location>
        <begin position="199"/>
        <end position="284"/>
    </location>
</feature>
<dbReference type="OrthoDB" id="1092294at2"/>
<dbReference type="InterPro" id="IPR005793">
    <property type="entry name" value="Formyl_trans_C"/>
</dbReference>
<dbReference type="PANTHER" id="PTHR11138">
    <property type="entry name" value="METHIONYL-TRNA FORMYLTRANSFERASE"/>
    <property type="match status" value="1"/>
</dbReference>
<dbReference type="SUPFAM" id="SSF53328">
    <property type="entry name" value="Formyltransferase"/>
    <property type="match status" value="1"/>
</dbReference>
<evidence type="ECO:0000259" key="1">
    <source>
        <dbReference type="Pfam" id="PF00551"/>
    </source>
</evidence>
<dbReference type="AlphaFoldDB" id="A0A2T3HHD0"/>
<comment type="caution">
    <text evidence="3">The sequence shown here is derived from an EMBL/GenBank/DDBJ whole genome shotgun (WGS) entry which is preliminary data.</text>
</comment>
<dbReference type="GO" id="GO:0005829">
    <property type="term" value="C:cytosol"/>
    <property type="evidence" value="ECO:0007669"/>
    <property type="project" value="TreeGrafter"/>
</dbReference>
<dbReference type="InterPro" id="IPR011034">
    <property type="entry name" value="Formyl_transferase-like_C_sf"/>
</dbReference>
<organism evidence="3 4">
    <name type="scientific">Pedobacter yulinensis</name>
    <dbReference type="NCBI Taxonomy" id="2126353"/>
    <lineage>
        <taxon>Bacteria</taxon>
        <taxon>Pseudomonadati</taxon>
        <taxon>Bacteroidota</taxon>
        <taxon>Sphingobacteriia</taxon>
        <taxon>Sphingobacteriales</taxon>
        <taxon>Sphingobacteriaceae</taxon>
        <taxon>Pedobacter</taxon>
    </lineage>
</organism>
<protein>
    <submittedName>
        <fullName evidence="3">Uncharacterized protein</fullName>
    </submittedName>
</protein>
<proteinExistence type="predicted"/>
<dbReference type="GO" id="GO:0004479">
    <property type="term" value="F:methionyl-tRNA formyltransferase activity"/>
    <property type="evidence" value="ECO:0007669"/>
    <property type="project" value="TreeGrafter"/>
</dbReference>
<name>A0A2T3HHD0_9SPHI</name>
<dbReference type="EMBL" id="PYLS01000008">
    <property type="protein sequence ID" value="PST81840.1"/>
    <property type="molecule type" value="Genomic_DNA"/>
</dbReference>
<dbReference type="InterPro" id="IPR036477">
    <property type="entry name" value="Formyl_transf_N_sf"/>
</dbReference>
<dbReference type="PANTHER" id="PTHR11138:SF5">
    <property type="entry name" value="METHIONYL-TRNA FORMYLTRANSFERASE, MITOCHONDRIAL"/>
    <property type="match status" value="1"/>
</dbReference>
<evidence type="ECO:0000259" key="2">
    <source>
        <dbReference type="Pfam" id="PF02911"/>
    </source>
</evidence>
<dbReference type="RefSeq" id="WP_107217426.1">
    <property type="nucleotide sequence ID" value="NZ_KZ686272.1"/>
</dbReference>
<dbReference type="SUPFAM" id="SSF50486">
    <property type="entry name" value="FMT C-terminal domain-like"/>
    <property type="match status" value="1"/>
</dbReference>
<evidence type="ECO:0000313" key="4">
    <source>
        <dbReference type="Proteomes" id="UP000240912"/>
    </source>
</evidence>
<dbReference type="Proteomes" id="UP000240912">
    <property type="component" value="Unassembled WGS sequence"/>
</dbReference>